<dbReference type="RefSeq" id="WP_151860297.1">
    <property type="nucleotide sequence ID" value="NZ_WBZC01000012.1"/>
</dbReference>
<dbReference type="EMBL" id="WBZC01000012">
    <property type="protein sequence ID" value="KAB3536241.1"/>
    <property type="molecule type" value="Genomic_DNA"/>
</dbReference>
<dbReference type="OrthoDB" id="9858900at2"/>
<gene>
    <name evidence="1" type="ORF">F8154_03955</name>
</gene>
<dbReference type="Proteomes" id="UP000432715">
    <property type="component" value="Unassembled WGS sequence"/>
</dbReference>
<accession>A0A6I0FJE4</accession>
<sequence>MRGFVSEELFYESLEQFSTEYREEVLKKLWEHSVEYSNLRKEFGQLHDKIETLSKKLQKPEQNLIEQFIEIYSALIILEGNQIYLQGQVDGMRIMKKLNE</sequence>
<evidence type="ECO:0000313" key="1">
    <source>
        <dbReference type="EMBL" id="KAB3536241.1"/>
    </source>
</evidence>
<protein>
    <submittedName>
        <fullName evidence="1">Uncharacterized protein</fullName>
    </submittedName>
</protein>
<reference evidence="1 2" key="1">
    <citation type="submission" date="2019-10" db="EMBL/GenBank/DDBJ databases">
        <title>Alkaliphilus serpentinus sp. nov. and Alkaliphilus pronyensis sp. nov., two novel anaerobic alkaliphilic species isolated from the serpentinized-hosted hydrothermal field of the Prony Bay (New Caledonia).</title>
        <authorList>
            <person name="Postec A."/>
        </authorList>
    </citation>
    <scope>NUCLEOTIDE SEQUENCE [LARGE SCALE GENOMIC DNA]</scope>
    <source>
        <strain evidence="1 2">LacV</strain>
    </source>
</reference>
<organism evidence="1 2">
    <name type="scientific">Alkaliphilus pronyensis</name>
    <dbReference type="NCBI Taxonomy" id="1482732"/>
    <lineage>
        <taxon>Bacteria</taxon>
        <taxon>Bacillati</taxon>
        <taxon>Bacillota</taxon>
        <taxon>Clostridia</taxon>
        <taxon>Peptostreptococcales</taxon>
        <taxon>Natronincolaceae</taxon>
        <taxon>Alkaliphilus</taxon>
    </lineage>
</organism>
<evidence type="ECO:0000313" key="2">
    <source>
        <dbReference type="Proteomes" id="UP000432715"/>
    </source>
</evidence>
<proteinExistence type="predicted"/>
<dbReference type="AlphaFoldDB" id="A0A6I0FJE4"/>
<name>A0A6I0FJE4_9FIRM</name>
<comment type="caution">
    <text evidence="1">The sequence shown here is derived from an EMBL/GenBank/DDBJ whole genome shotgun (WGS) entry which is preliminary data.</text>
</comment>
<keyword evidence="2" id="KW-1185">Reference proteome</keyword>